<comment type="caution">
    <text evidence="2">The sequence shown here is derived from an EMBL/GenBank/DDBJ whole genome shotgun (WGS) entry which is preliminary data.</text>
</comment>
<evidence type="ECO:0000313" key="3">
    <source>
        <dbReference type="Proteomes" id="UP000674938"/>
    </source>
</evidence>
<dbReference type="Pfam" id="PF21259">
    <property type="entry name" value="Rgg_C"/>
    <property type="match status" value="1"/>
</dbReference>
<keyword evidence="3" id="KW-1185">Reference proteome</keyword>
<dbReference type="EMBL" id="JAEEGA010000008">
    <property type="protein sequence ID" value="MBP1041897.1"/>
    <property type="molecule type" value="Genomic_DNA"/>
</dbReference>
<dbReference type="AlphaFoldDB" id="A0A940PC98"/>
<evidence type="ECO:0000313" key="2">
    <source>
        <dbReference type="EMBL" id="MBP1041897.1"/>
    </source>
</evidence>
<dbReference type="InterPro" id="IPR010057">
    <property type="entry name" value="Transcription_activator_Rgg_C"/>
</dbReference>
<feature type="domain" description="HTH-type transcriptional regulator Rgg C-terminal" evidence="1">
    <location>
        <begin position="2"/>
        <end position="119"/>
    </location>
</feature>
<dbReference type="Proteomes" id="UP000674938">
    <property type="component" value="Unassembled WGS sequence"/>
</dbReference>
<gene>
    <name evidence="2" type="ORF">I6N95_12830</name>
</gene>
<sequence length="127" mass="14502">MFALSTTVLSSRDLILISSLLLKSIHETSADTIYEKEIVLAILNIIYACLESDQIDEASYYLMIAPQFMNEPLYLYEKIVLDFYKELIASRKSLTMKKNFIKCHNILDILNTYGLASTVNALKKLLV</sequence>
<protein>
    <recommendedName>
        <fullName evidence="1">HTH-type transcriptional regulator Rgg C-terminal domain-containing protein</fullName>
    </recommendedName>
</protein>
<organism evidence="2 3">
    <name type="scientific">Vagococcus allomyrinae</name>
    <dbReference type="NCBI Taxonomy" id="2794353"/>
    <lineage>
        <taxon>Bacteria</taxon>
        <taxon>Bacillati</taxon>
        <taxon>Bacillota</taxon>
        <taxon>Bacilli</taxon>
        <taxon>Lactobacillales</taxon>
        <taxon>Enterococcaceae</taxon>
        <taxon>Vagococcus</taxon>
    </lineage>
</organism>
<evidence type="ECO:0000259" key="1">
    <source>
        <dbReference type="Pfam" id="PF21259"/>
    </source>
</evidence>
<reference evidence="2" key="1">
    <citation type="submission" date="2020-12" db="EMBL/GenBank/DDBJ databases">
        <title>Vagococcus allomyrinae sp. nov. and Enterococcus lavae sp. nov., isolated from the larvae of Allomyrina dichotoma.</title>
        <authorList>
            <person name="Lee S.D."/>
        </authorList>
    </citation>
    <scope>NUCLEOTIDE SEQUENCE</scope>
    <source>
        <strain evidence="2">BWB3-3</strain>
    </source>
</reference>
<accession>A0A940PC98</accession>
<proteinExistence type="predicted"/>
<name>A0A940PC98_9ENTE</name>
<dbReference type="Gene3D" id="1.25.40.400">
    <property type="match status" value="1"/>
</dbReference>